<dbReference type="InterPro" id="IPR000477">
    <property type="entry name" value="RT_dom"/>
</dbReference>
<dbReference type="AlphaFoldDB" id="A0AAV0XFS1"/>
<evidence type="ECO:0000313" key="3">
    <source>
        <dbReference type="Proteomes" id="UP001160148"/>
    </source>
</evidence>
<accession>A0AAV0XFS1</accession>
<dbReference type="SUPFAM" id="SSF56672">
    <property type="entry name" value="DNA/RNA polymerases"/>
    <property type="match status" value="1"/>
</dbReference>
<dbReference type="GO" id="GO:0071897">
    <property type="term" value="P:DNA biosynthetic process"/>
    <property type="evidence" value="ECO:0007669"/>
    <property type="project" value="UniProtKB-ARBA"/>
</dbReference>
<reference evidence="2 3" key="1">
    <citation type="submission" date="2023-01" db="EMBL/GenBank/DDBJ databases">
        <authorList>
            <person name="Whitehead M."/>
        </authorList>
    </citation>
    <scope>NUCLEOTIDE SEQUENCE [LARGE SCALE GENOMIC DNA]</scope>
</reference>
<organism evidence="2 3">
    <name type="scientific">Macrosiphum euphorbiae</name>
    <name type="common">potato aphid</name>
    <dbReference type="NCBI Taxonomy" id="13131"/>
    <lineage>
        <taxon>Eukaryota</taxon>
        <taxon>Metazoa</taxon>
        <taxon>Ecdysozoa</taxon>
        <taxon>Arthropoda</taxon>
        <taxon>Hexapoda</taxon>
        <taxon>Insecta</taxon>
        <taxon>Pterygota</taxon>
        <taxon>Neoptera</taxon>
        <taxon>Paraneoptera</taxon>
        <taxon>Hemiptera</taxon>
        <taxon>Sternorrhyncha</taxon>
        <taxon>Aphidomorpha</taxon>
        <taxon>Aphidoidea</taxon>
        <taxon>Aphididae</taxon>
        <taxon>Macrosiphini</taxon>
        <taxon>Macrosiphum</taxon>
    </lineage>
</organism>
<feature type="domain" description="Reverse transcriptase" evidence="1">
    <location>
        <begin position="510"/>
        <end position="794"/>
    </location>
</feature>
<evidence type="ECO:0000313" key="2">
    <source>
        <dbReference type="EMBL" id="CAI6367210.1"/>
    </source>
</evidence>
<dbReference type="InterPro" id="IPR036691">
    <property type="entry name" value="Endo/exonu/phosph_ase_sf"/>
</dbReference>
<dbReference type="InterPro" id="IPR043502">
    <property type="entry name" value="DNA/RNA_pol_sf"/>
</dbReference>
<dbReference type="CDD" id="cd01650">
    <property type="entry name" value="RT_nLTR_like"/>
    <property type="match status" value="1"/>
</dbReference>
<dbReference type="EMBL" id="CARXXK010000004">
    <property type="protein sequence ID" value="CAI6367210.1"/>
    <property type="molecule type" value="Genomic_DNA"/>
</dbReference>
<dbReference type="Pfam" id="PF00078">
    <property type="entry name" value="RVT_1"/>
    <property type="match status" value="1"/>
</dbReference>
<gene>
    <name evidence="2" type="ORF">MEUPH1_LOCUS21708</name>
</gene>
<evidence type="ECO:0000259" key="1">
    <source>
        <dbReference type="PROSITE" id="PS50878"/>
    </source>
</evidence>
<proteinExistence type="predicted"/>
<dbReference type="SUPFAM" id="SSF56219">
    <property type="entry name" value="DNase I-like"/>
    <property type="match status" value="1"/>
</dbReference>
<protein>
    <recommendedName>
        <fullName evidence="1">Reverse transcriptase domain-containing protein</fullName>
    </recommendedName>
</protein>
<dbReference type="PROSITE" id="PS50878">
    <property type="entry name" value="RT_POL"/>
    <property type="match status" value="1"/>
</dbReference>
<dbReference type="Proteomes" id="UP001160148">
    <property type="component" value="Unassembled WGS sequence"/>
</dbReference>
<comment type="caution">
    <text evidence="2">The sequence shown here is derived from an EMBL/GenBank/DDBJ whole genome shotgun (WGS) entry which is preliminary data.</text>
</comment>
<keyword evidence="3" id="KW-1185">Reference proteome</keyword>
<name>A0AAV0XFS1_9HEMI</name>
<dbReference type="Gene3D" id="3.60.10.10">
    <property type="entry name" value="Endonuclease/exonuclease/phosphatase"/>
    <property type="match status" value="1"/>
</dbReference>
<dbReference type="PANTHER" id="PTHR47510">
    <property type="entry name" value="REVERSE TRANSCRIPTASE DOMAIN-CONTAINING PROTEIN"/>
    <property type="match status" value="1"/>
</dbReference>
<dbReference type="PANTHER" id="PTHR47510:SF3">
    <property type="entry name" value="ENDO_EXONUCLEASE_PHOSPHATASE DOMAIN-CONTAINING PROTEIN"/>
    <property type="match status" value="1"/>
</dbReference>
<sequence>MNPLNTINNITTKETVPLLTIQEANSNLFSDNSGLNIMHVNIRSLIKHISDLECLSAALNNNNHIIITTESWISDNFNTKFIPFKNYQIVASINNVRRSDGILIFIKNEIHQSSTEITITNANCMLTLITYKNINYGIISIYRSPSGNLIKFIEELYTTITNIINSHKNTTLILIGDINIDLLDTTNSTAAYLDLLNSFDFIQLINRPTRPQTNTCIDHIFIKDNHKHYSIQAAVLDSLITDHFPIILRLDNKTTSGKKASNQNTYKYVDFNKLKLISSITNWNEIKLAKTVEDKISLLTSLIQNNIKNCTSIRPKNKNQLKHWITTGIIQSIKKRDKLHTLTRQQPFNTALIDSYKKYRNKLSDIITKQKQNYYREAISKNSKNIKKLWSTVKDITTHTEHKITNYNINIKNKIHDSNLDATLIADTFNSYFISMGNPNNVNSNKKQCLSVNNNSAQSLYLRMTTKKEINYTINNMKGDSAPGKDGITINIVKHIKESISDILEHIFNTILVECNIPNSFKTALITPIHKGGDKSDITNYRPISLLNVFSKIFERIVKKRLLTYLEENLILPKSQYGFRENLGTEDALAQVSKDLYTNLEQKNKSLGIFMDLSKAFDSISHDILLSTLQSIGIVNKTYRLFESYLNNRKQQVQIGNTLSDELIIYNGVPQGTVLSPILYIIYVAELGNINASIHGKLFSYADDTALIISECSWEKAYQHAESDMFTINKWFYKHNLRLNFNKTKFVTFTQDKRTQPLINEIKIHNPNCKTQNKNDLCDIIKKTDNIKYLGIIFDQHMKWDIQIQNLIIKMRKLNHFYINAKKILDKSMLRMVYFAMTQSLLQYGITAWGGLGIVAQNKLLTAQKSIIKIILNKSKTYSSEKIFKDMNVFDVKQLFYKNALYFTYKLKLIEFKQITRTTRQNNKIAIPIIKTLKSSRYFGKVGLELLNNVPLHILNCQSYSKFKLLIKIWLKNSYDIT</sequence>